<keyword evidence="3" id="KW-1185">Reference proteome</keyword>
<keyword evidence="1" id="KW-1133">Transmembrane helix</keyword>
<accession>A0A8J2JF45</accession>
<organism evidence="2 3">
    <name type="scientific">Allacma fusca</name>
    <dbReference type="NCBI Taxonomy" id="39272"/>
    <lineage>
        <taxon>Eukaryota</taxon>
        <taxon>Metazoa</taxon>
        <taxon>Ecdysozoa</taxon>
        <taxon>Arthropoda</taxon>
        <taxon>Hexapoda</taxon>
        <taxon>Collembola</taxon>
        <taxon>Symphypleona</taxon>
        <taxon>Sminthuridae</taxon>
        <taxon>Allacma</taxon>
    </lineage>
</organism>
<reference evidence="2" key="1">
    <citation type="submission" date="2021-06" db="EMBL/GenBank/DDBJ databases">
        <authorList>
            <person name="Hodson N. C."/>
            <person name="Mongue J. A."/>
            <person name="Jaron S. K."/>
        </authorList>
    </citation>
    <scope>NUCLEOTIDE SEQUENCE</scope>
</reference>
<dbReference type="Proteomes" id="UP000708208">
    <property type="component" value="Unassembled WGS sequence"/>
</dbReference>
<dbReference type="EMBL" id="CAJVCH010041053">
    <property type="protein sequence ID" value="CAG7716757.1"/>
    <property type="molecule type" value="Genomic_DNA"/>
</dbReference>
<gene>
    <name evidence="2" type="ORF">AFUS01_LOCUS6247</name>
</gene>
<dbReference type="AlphaFoldDB" id="A0A8J2JF45"/>
<evidence type="ECO:0000256" key="1">
    <source>
        <dbReference type="SAM" id="Phobius"/>
    </source>
</evidence>
<feature type="transmembrane region" description="Helical" evidence="1">
    <location>
        <begin position="64"/>
        <end position="81"/>
    </location>
</feature>
<evidence type="ECO:0000313" key="3">
    <source>
        <dbReference type="Proteomes" id="UP000708208"/>
    </source>
</evidence>
<keyword evidence="1" id="KW-0472">Membrane</keyword>
<protein>
    <submittedName>
        <fullName evidence="2">Uncharacterized protein</fullName>
    </submittedName>
</protein>
<name>A0A8J2JF45_9HEXA</name>
<sequence>MSFLFNSQRDGSTNTVKLIEVIDLTSHQPNPLLYILSVSQMPELMSEYNGVTVNTGKEIGRLKLLCWNLGFIIFSSSAWFIE</sequence>
<evidence type="ECO:0000313" key="2">
    <source>
        <dbReference type="EMBL" id="CAG7716757.1"/>
    </source>
</evidence>
<proteinExistence type="predicted"/>
<comment type="caution">
    <text evidence="2">The sequence shown here is derived from an EMBL/GenBank/DDBJ whole genome shotgun (WGS) entry which is preliminary data.</text>
</comment>
<keyword evidence="1" id="KW-0812">Transmembrane</keyword>